<dbReference type="Gene3D" id="3.40.50.880">
    <property type="match status" value="1"/>
</dbReference>
<dbReference type="InterPro" id="IPR053161">
    <property type="entry name" value="Ulvan_degrading_GH"/>
</dbReference>
<dbReference type="CDD" id="cd03143">
    <property type="entry name" value="A4_beta-galactosidase_middle_domain"/>
    <property type="match status" value="1"/>
</dbReference>
<name>A0A0C7NZ07_DEFTU</name>
<dbReference type="HOGENOM" id="CLU_010993_0_0_0"/>
<gene>
    <name evidence="1" type="primary">rhaC</name>
    <name evidence="1" type="ORF">DTL3_1212</name>
</gene>
<keyword evidence="2" id="KW-1185">Reference proteome</keyword>
<evidence type="ECO:0000313" key="1">
    <source>
        <dbReference type="EMBL" id="CEP78513.1"/>
    </source>
</evidence>
<dbReference type="PANTHER" id="PTHR36848:SF2">
    <property type="entry name" value="SECRETED PROTEIN"/>
    <property type="match status" value="1"/>
</dbReference>
<proteinExistence type="predicted"/>
<dbReference type="OrthoDB" id="9761519at2"/>
<dbReference type="STRING" id="1006576.DTL3_1212"/>
<dbReference type="PATRIC" id="fig|1006576.9.peg.1213"/>
<dbReference type="AlphaFoldDB" id="A0A0C7NZ07"/>
<dbReference type="Proteomes" id="UP000032809">
    <property type="component" value="Chromosome I"/>
</dbReference>
<dbReference type="KEGG" id="dtn:DTL3_1212"/>
<evidence type="ECO:0000313" key="2">
    <source>
        <dbReference type="Proteomes" id="UP000032809"/>
    </source>
</evidence>
<dbReference type="EMBL" id="LN824141">
    <property type="protein sequence ID" value="CEP78513.1"/>
    <property type="molecule type" value="Genomic_DNA"/>
</dbReference>
<dbReference type="PANTHER" id="PTHR36848">
    <property type="entry name" value="DNA-BINDING PROTEIN (PUTATIVE SECRETED PROTEIN)-RELATED"/>
    <property type="match status" value="1"/>
</dbReference>
<accession>A0A0C7NZ07</accession>
<reference evidence="2" key="1">
    <citation type="submission" date="2014-11" db="EMBL/GenBank/DDBJ databases">
        <authorList>
            <person name="Wibberg D."/>
        </authorList>
    </citation>
    <scope>NUCLEOTIDE SEQUENCE [LARGE SCALE GENOMIC DNA]</scope>
    <source>
        <strain evidence="2">L3</strain>
    </source>
</reference>
<sequence length="1037" mass="120652">MLYPKNKRDISQELFKNPTSEYRGAPFWAWNSSLNKEDLLEQIDNFKIMGIGGFHIHSRTGLAVDYLSDEFMSLVKLCNEKAKEEDMLCWLYDEDRWPSGFAGGYVTKDDQYRQRFLVFTPIYYNDSEIVVEHLRANKRVEQGKKRKLLARYEIVLENGYLTRYKRLKDNEKSKDNSKIWYAYLEIAADDPWFNNQAYVDTLNKRAIETFVEITHEKYFQELGEDFGKSIPAIFTDEPQFTRKSYLQFSEDESEIILPFTDDFEESYFNSYNQSILDHLPELIWELPNDQISLVRYRYHDHLTERFTQAFADTIGDWCENHGILLTGHLMEEPTLESQTACVGEAMRSYRSFQLPGIDMLCDRREFTTAKQAQSAAHQYAREGVLSELYGVTNWDFDFRGYKLAGDWQAALGVTVRVHHLTWVSMQGEAKRDYPPSIGYQIPWYKEYSLIEDHFARLNTVLTRGTPEVKVGVIHPIESYWLYWGPQDKTAIKREELEDNFKNITEWLLFGLIDFDYIAESLLPSLSKIQENKTFQVGAMNYDVIIVPGCETLRSTTLDRLEAFQKTGGKIIFLGELPRFVDAVESNKAKKLAEKSTVIPFSKGKLMQELNQYRDIEIIKQDGSPSDNLFYQMRKDANNKWLFISHVYKMKNPDIAEKERIKIIIKGECNPVIYDTINGSIKETEAKIINGETIVDYEFYPHDSLLLKLESSNFTESEKKKENLSIVEKETKEIRLEDPVNYSLSEPNVLLLDMAEYSFDGRGWQQVDEILRIDNKFRELLNYPLRMNKLAQPWTIKKEEPFEHVLKLKFSIESDIELKNPCLALENVENTKIFVNKKHVEPEVVGWFVDKSIKKVKIPNLRLGISEIILEIPFNSKTNVEWCYLLGDFGVKVSGKHKKIVEPQKALTFGNWVNQGLPFYAGNVTYHCTIECNEGNLTIEVPQFRNPLLSISVDGQEKGKIAFAPYTLELGKVNKGKHDIDITAYGNRINAFGTVHNCDDTYFWFGPDAWRTTGSRWSYEYRLKPMGILVSPKIYLKQ</sequence>
<protein>
    <submittedName>
        <fullName evidence="1">Alpha-L-rhamnosidase</fullName>
    </submittedName>
</protein>
<dbReference type="RefSeq" id="WP_045087942.1">
    <property type="nucleotide sequence ID" value="NZ_LN824141.1"/>
</dbReference>
<dbReference type="InterPro" id="IPR029062">
    <property type="entry name" value="Class_I_gatase-like"/>
</dbReference>
<organism evidence="1 2">
    <name type="scientific">Defluviitoga tunisiensis</name>
    <dbReference type="NCBI Taxonomy" id="1006576"/>
    <lineage>
        <taxon>Bacteria</taxon>
        <taxon>Thermotogati</taxon>
        <taxon>Thermotogota</taxon>
        <taxon>Thermotogae</taxon>
        <taxon>Petrotogales</taxon>
        <taxon>Petrotogaceae</taxon>
        <taxon>Defluviitoga</taxon>
    </lineage>
</organism>